<sequence>MSIGKLFLVPTPIGNDGDITLRALEVLEAVDEVICEERKVGSRFLKHHGIQQNLRTLNEHNESEQISDLLVLLKDGKQLALISDAGTPVFADPGYRLIQAVIASRGKIVSLPGPSSLMTSLVVSGLPCQDFYCAGFLPRKTELRRKALQSLRLWQTTLVIYEAPYRLIPLLKDVSAELGGWQSASLCVRLSYPDERVFRGNLKELLAYCEASPFKGEFVLLVDNRLYGRLSSKSGKGSKTRST</sequence>
<keyword evidence="3 6" id="KW-0489">Methyltransferase</keyword>
<dbReference type="AlphaFoldDB" id="A0A2D6YJ35"/>
<evidence type="ECO:0000313" key="8">
    <source>
        <dbReference type="EMBL" id="MAH63201.1"/>
    </source>
</evidence>
<accession>A0A2D6YJ35</accession>
<comment type="catalytic activity">
    <reaction evidence="6">
        <text>cytidine(1402) in 16S rRNA + S-adenosyl-L-methionine = 2'-O-methylcytidine(1402) in 16S rRNA + S-adenosyl-L-homocysteine + H(+)</text>
        <dbReference type="Rhea" id="RHEA:42924"/>
        <dbReference type="Rhea" id="RHEA-COMP:10285"/>
        <dbReference type="Rhea" id="RHEA-COMP:10286"/>
        <dbReference type="ChEBI" id="CHEBI:15378"/>
        <dbReference type="ChEBI" id="CHEBI:57856"/>
        <dbReference type="ChEBI" id="CHEBI:59789"/>
        <dbReference type="ChEBI" id="CHEBI:74495"/>
        <dbReference type="ChEBI" id="CHEBI:82748"/>
        <dbReference type="EC" id="2.1.1.198"/>
    </reaction>
</comment>
<dbReference type="InterPro" id="IPR008189">
    <property type="entry name" value="rRNA_ssu_MeTfrase_I"/>
</dbReference>
<dbReference type="EC" id="2.1.1.198" evidence="6"/>
<evidence type="ECO:0000259" key="7">
    <source>
        <dbReference type="Pfam" id="PF00590"/>
    </source>
</evidence>
<keyword evidence="5 6" id="KW-0949">S-adenosyl-L-methionine</keyword>
<dbReference type="SUPFAM" id="SSF53790">
    <property type="entry name" value="Tetrapyrrole methylase"/>
    <property type="match status" value="1"/>
</dbReference>
<dbReference type="PANTHER" id="PTHR46111:SF1">
    <property type="entry name" value="RIBOSOMAL RNA SMALL SUBUNIT METHYLTRANSFERASE I"/>
    <property type="match status" value="1"/>
</dbReference>
<dbReference type="GO" id="GO:0005737">
    <property type="term" value="C:cytoplasm"/>
    <property type="evidence" value="ECO:0007669"/>
    <property type="project" value="UniProtKB-SubCell"/>
</dbReference>
<dbReference type="InterPro" id="IPR014777">
    <property type="entry name" value="4pyrrole_Mease_sub1"/>
</dbReference>
<dbReference type="Pfam" id="PF00590">
    <property type="entry name" value="TP_methylase"/>
    <property type="match status" value="1"/>
</dbReference>
<dbReference type="PIRSF" id="PIRSF005917">
    <property type="entry name" value="MTase_YraL"/>
    <property type="match status" value="1"/>
</dbReference>
<dbReference type="NCBIfam" id="TIGR00096">
    <property type="entry name" value="16S rRNA (cytidine(1402)-2'-O)-methyltransferase"/>
    <property type="match status" value="1"/>
</dbReference>
<comment type="function">
    <text evidence="6">Catalyzes the 2'-O-methylation of the ribose of cytidine 1402 (C1402) in 16S rRNA.</text>
</comment>
<protein>
    <recommendedName>
        <fullName evidence="6">Ribosomal RNA small subunit methyltransferase I</fullName>
        <ecNumber evidence="6">2.1.1.198</ecNumber>
    </recommendedName>
    <alternativeName>
        <fullName evidence="6">16S rRNA 2'-O-ribose C1402 methyltransferase</fullName>
    </alternativeName>
    <alternativeName>
        <fullName evidence="6">rRNA (cytidine-2'-O-)-methyltransferase RsmI</fullName>
    </alternativeName>
</protein>
<reference evidence="9" key="1">
    <citation type="submission" date="2017-09" db="EMBL/GenBank/DDBJ databases">
        <title>The Reconstruction of 2,631 Draft Metagenome-Assembled Genomes from the Global Oceans.</title>
        <authorList>
            <person name="Tully B.J."/>
            <person name="Graham E.D."/>
            <person name="Heidelberg J.F."/>
        </authorList>
    </citation>
    <scope>NUCLEOTIDE SEQUENCE [LARGE SCALE GENOMIC DNA]</scope>
</reference>
<comment type="similarity">
    <text evidence="6">Belongs to the methyltransferase superfamily. RsmI family.</text>
</comment>
<dbReference type="Proteomes" id="UP000226525">
    <property type="component" value="Unassembled WGS sequence"/>
</dbReference>
<evidence type="ECO:0000256" key="1">
    <source>
        <dbReference type="ARBA" id="ARBA00022490"/>
    </source>
</evidence>
<dbReference type="InterPro" id="IPR035996">
    <property type="entry name" value="4pyrrol_Methylase_sf"/>
</dbReference>
<comment type="subcellular location">
    <subcellularLocation>
        <location evidence="6">Cytoplasm</location>
    </subcellularLocation>
</comment>
<dbReference type="InterPro" id="IPR014776">
    <property type="entry name" value="4pyrrole_Mease_sub2"/>
</dbReference>
<feature type="domain" description="Tetrapyrrole methylase" evidence="7">
    <location>
        <begin position="5"/>
        <end position="205"/>
    </location>
</feature>
<dbReference type="Gene3D" id="3.30.950.10">
    <property type="entry name" value="Methyltransferase, Cobalt-precorrin-4 Transmethylase, Domain 2"/>
    <property type="match status" value="1"/>
</dbReference>
<dbReference type="CDD" id="cd19918">
    <property type="entry name" value="RsmI_like"/>
    <property type="match status" value="1"/>
</dbReference>
<keyword evidence="4 6" id="KW-0808">Transferase</keyword>
<dbReference type="InterPro" id="IPR000878">
    <property type="entry name" value="4pyrrol_Mease"/>
</dbReference>
<proteinExistence type="inferred from homology"/>
<evidence type="ECO:0000256" key="5">
    <source>
        <dbReference type="ARBA" id="ARBA00022691"/>
    </source>
</evidence>
<keyword evidence="2 6" id="KW-0698">rRNA processing</keyword>
<dbReference type="PANTHER" id="PTHR46111">
    <property type="entry name" value="RIBOSOMAL RNA SMALL SUBUNIT METHYLTRANSFERASE I"/>
    <property type="match status" value="1"/>
</dbReference>
<evidence type="ECO:0000256" key="2">
    <source>
        <dbReference type="ARBA" id="ARBA00022552"/>
    </source>
</evidence>
<dbReference type="Gene3D" id="3.40.1010.10">
    <property type="entry name" value="Cobalt-precorrin-4 Transmethylase, Domain 1"/>
    <property type="match status" value="1"/>
</dbReference>
<evidence type="ECO:0000256" key="4">
    <source>
        <dbReference type="ARBA" id="ARBA00022679"/>
    </source>
</evidence>
<keyword evidence="1 6" id="KW-0963">Cytoplasm</keyword>
<dbReference type="EMBL" id="NZEX01000081">
    <property type="protein sequence ID" value="MAH63201.1"/>
    <property type="molecule type" value="Genomic_DNA"/>
</dbReference>
<comment type="caution">
    <text evidence="8">The sequence shown here is derived from an EMBL/GenBank/DDBJ whole genome shotgun (WGS) entry which is preliminary data.</text>
</comment>
<name>A0A2D6YJ35_9DELT</name>
<evidence type="ECO:0000256" key="3">
    <source>
        <dbReference type="ARBA" id="ARBA00022603"/>
    </source>
</evidence>
<dbReference type="GO" id="GO:0070677">
    <property type="term" value="F:rRNA (cytosine-2'-O-)-methyltransferase activity"/>
    <property type="evidence" value="ECO:0007669"/>
    <property type="project" value="UniProtKB-UniRule"/>
</dbReference>
<dbReference type="HAMAP" id="MF_01877">
    <property type="entry name" value="16SrRNA_methyltr_I"/>
    <property type="match status" value="1"/>
</dbReference>
<evidence type="ECO:0000313" key="9">
    <source>
        <dbReference type="Proteomes" id="UP000226525"/>
    </source>
</evidence>
<evidence type="ECO:0000256" key="6">
    <source>
        <dbReference type="HAMAP-Rule" id="MF_01877"/>
    </source>
</evidence>
<gene>
    <name evidence="6 8" type="primary">rsmI</name>
    <name evidence="8" type="ORF">CMN54_07115</name>
</gene>
<organism evidence="8 9">
    <name type="scientific">SAR324 cluster bacterium</name>
    <dbReference type="NCBI Taxonomy" id="2024889"/>
    <lineage>
        <taxon>Bacteria</taxon>
        <taxon>Deltaproteobacteria</taxon>
        <taxon>SAR324 cluster</taxon>
    </lineage>
</organism>